<evidence type="ECO:0000313" key="3">
    <source>
        <dbReference type="EMBL" id="MDI1488664.1"/>
    </source>
</evidence>
<dbReference type="PROSITE" id="PS51340">
    <property type="entry name" value="MOSC"/>
    <property type="match status" value="1"/>
</dbReference>
<dbReference type="AlphaFoldDB" id="A0AA43QN62"/>
<dbReference type="SUPFAM" id="SSF50800">
    <property type="entry name" value="PK beta-barrel domain-like"/>
    <property type="match status" value="1"/>
</dbReference>
<proteinExistence type="predicted"/>
<dbReference type="Proteomes" id="UP001161017">
    <property type="component" value="Unassembled WGS sequence"/>
</dbReference>
<keyword evidence="1" id="KW-0812">Transmembrane</keyword>
<dbReference type="InterPro" id="IPR005302">
    <property type="entry name" value="MoCF_Sase_C"/>
</dbReference>
<dbReference type="PANTHER" id="PTHR14237:SF23">
    <property type="entry name" value="MOSC DOMAIN PROTEIN (AFU_ORTHOLOGUE AFUA_7G05900)"/>
    <property type="match status" value="1"/>
</dbReference>
<dbReference type="Pfam" id="PF03473">
    <property type="entry name" value="MOSC"/>
    <property type="match status" value="1"/>
</dbReference>
<keyword evidence="1" id="KW-1133">Transmembrane helix</keyword>
<dbReference type="GO" id="GO:0030170">
    <property type="term" value="F:pyridoxal phosphate binding"/>
    <property type="evidence" value="ECO:0007669"/>
    <property type="project" value="InterPro"/>
</dbReference>
<protein>
    <recommendedName>
        <fullName evidence="2">MOSC domain-containing protein</fullName>
    </recommendedName>
</protein>
<dbReference type="PANTHER" id="PTHR14237">
    <property type="entry name" value="MOLYBDOPTERIN COFACTOR SULFURASE MOSC"/>
    <property type="match status" value="1"/>
</dbReference>
<dbReference type="GO" id="GO:0030151">
    <property type="term" value="F:molybdenum ion binding"/>
    <property type="evidence" value="ECO:0007669"/>
    <property type="project" value="InterPro"/>
</dbReference>
<feature type="transmembrane region" description="Helical" evidence="1">
    <location>
        <begin position="13"/>
        <end position="33"/>
    </location>
</feature>
<gene>
    <name evidence="3" type="ORF">OHK93_007939</name>
</gene>
<comment type="caution">
    <text evidence="3">The sequence shown here is derived from an EMBL/GenBank/DDBJ whole genome shotgun (WGS) entry which is preliminary data.</text>
</comment>
<keyword evidence="4" id="KW-1185">Reference proteome</keyword>
<dbReference type="SUPFAM" id="SSF141673">
    <property type="entry name" value="MOSC N-terminal domain-like"/>
    <property type="match status" value="1"/>
</dbReference>
<sequence>MASDPLLHLTQRFAMYFIPVLIAILATGLARLYQRRSKGVAACRKLGLDPRSNIADEHAPHYDGAAQKEQGGKWTVKSLWTYPVKSCRGVELGKSNVTGLGMQYDRLFSFAHYTKRETSQEKPPKLGWSFLTQRQVPALTKVKTEIWVPDPSSEDYEEDHPNVLSEGVLVIKWPRFSAWPLLQRLLGHSMEMSVQLPFDPTQDQIKSNGMELTDMKIWKNQASALKLASTREGSAQSAGWIKDLLRYLDLECRRQNPPFISKAGHRNPGFTFDMTKPFALLRSDPSAPRQVFRNAPTKDVVGYQPVIGFQDAYPLHIMNLASVREVAKNLEPGSPLLSVRNYRPNMIVVGGDAYAEDEWKKINIGGATYYVSNRTSRCLLPNVDQDTGRKDAVEPNKTMMKLRKIDEGCPTSACLGMQMVPAVEGQKVVRVGDEVEVTEVGEHFYIK</sequence>
<accession>A0AA43QN62</accession>
<reference evidence="3" key="1">
    <citation type="journal article" date="2023" name="Genome Biol. Evol.">
        <title>First Whole Genome Sequence and Flow Cytometry Genome Size Data for the Lichen-Forming Fungus Ramalina farinacea (Ascomycota).</title>
        <authorList>
            <person name="Llewellyn T."/>
            <person name="Mian S."/>
            <person name="Hill R."/>
            <person name="Leitch I.J."/>
            <person name="Gaya E."/>
        </authorList>
    </citation>
    <scope>NUCLEOTIDE SEQUENCE</scope>
    <source>
        <strain evidence="3">LIQ254RAFAR</strain>
    </source>
</reference>
<name>A0AA43QN62_9LECA</name>
<dbReference type="InterPro" id="IPR005303">
    <property type="entry name" value="MOCOS_middle"/>
</dbReference>
<feature type="domain" description="MOSC" evidence="2">
    <location>
        <begin position="286"/>
        <end position="438"/>
    </location>
</feature>
<dbReference type="InterPro" id="IPR011037">
    <property type="entry name" value="Pyrv_Knase-like_insert_dom_sf"/>
</dbReference>
<keyword evidence="1" id="KW-0472">Membrane</keyword>
<evidence type="ECO:0000256" key="1">
    <source>
        <dbReference type="SAM" id="Phobius"/>
    </source>
</evidence>
<evidence type="ECO:0000259" key="2">
    <source>
        <dbReference type="PROSITE" id="PS51340"/>
    </source>
</evidence>
<dbReference type="Pfam" id="PF03476">
    <property type="entry name" value="MOSC_N"/>
    <property type="match status" value="1"/>
</dbReference>
<organism evidence="3 4">
    <name type="scientific">Ramalina farinacea</name>
    <dbReference type="NCBI Taxonomy" id="258253"/>
    <lineage>
        <taxon>Eukaryota</taxon>
        <taxon>Fungi</taxon>
        <taxon>Dikarya</taxon>
        <taxon>Ascomycota</taxon>
        <taxon>Pezizomycotina</taxon>
        <taxon>Lecanoromycetes</taxon>
        <taxon>OSLEUM clade</taxon>
        <taxon>Lecanoromycetidae</taxon>
        <taxon>Lecanorales</taxon>
        <taxon>Lecanorineae</taxon>
        <taxon>Ramalinaceae</taxon>
        <taxon>Ramalina</taxon>
    </lineage>
</organism>
<dbReference type="EMBL" id="JAPUFD010000008">
    <property type="protein sequence ID" value="MDI1488664.1"/>
    <property type="molecule type" value="Genomic_DNA"/>
</dbReference>
<dbReference type="GO" id="GO:0003824">
    <property type="term" value="F:catalytic activity"/>
    <property type="evidence" value="ECO:0007669"/>
    <property type="project" value="InterPro"/>
</dbReference>
<evidence type="ECO:0000313" key="4">
    <source>
        <dbReference type="Proteomes" id="UP001161017"/>
    </source>
</evidence>